<protein>
    <recommendedName>
        <fullName evidence="3">EF-hand domain-containing protein</fullName>
    </recommendedName>
</protein>
<keyword evidence="2" id="KW-0812">Transmembrane</keyword>
<dbReference type="Gene3D" id="1.10.238.10">
    <property type="entry name" value="EF-hand"/>
    <property type="match status" value="1"/>
</dbReference>
<feature type="domain" description="EF-hand" evidence="3">
    <location>
        <begin position="140"/>
        <end position="175"/>
    </location>
</feature>
<dbReference type="InterPro" id="IPR050369">
    <property type="entry name" value="RBOH/FRE"/>
</dbReference>
<evidence type="ECO:0000313" key="4">
    <source>
        <dbReference type="EMBL" id="KAK9863551.1"/>
    </source>
</evidence>
<evidence type="ECO:0000313" key="5">
    <source>
        <dbReference type="Proteomes" id="UP001485043"/>
    </source>
</evidence>
<gene>
    <name evidence="4" type="ORF">WJX84_002100</name>
</gene>
<feature type="transmembrane region" description="Helical" evidence="2">
    <location>
        <begin position="391"/>
        <end position="409"/>
    </location>
</feature>
<accession>A0AAW1T4M2</accession>
<dbReference type="GO" id="GO:0005509">
    <property type="term" value="F:calcium ion binding"/>
    <property type="evidence" value="ECO:0007669"/>
    <property type="project" value="InterPro"/>
</dbReference>
<keyword evidence="1" id="KW-0560">Oxidoreductase</keyword>
<evidence type="ECO:0000256" key="1">
    <source>
        <dbReference type="ARBA" id="ARBA00023002"/>
    </source>
</evidence>
<proteinExistence type="predicted"/>
<dbReference type="InterPro" id="IPR002048">
    <property type="entry name" value="EF_hand_dom"/>
</dbReference>
<sequence length="528" mass="57580">MCWCQTSARIAHIRGLSEHRPLREDIIQRAGSSSNSTGSSSLENFAEIQADLQRLPQASGVSTLILSRETAKTSLQTSSPRALSQRVPALPTTLLPANILEERQNEHWAGQRQQLLAEFRAHYGKGVLQLPAFMAALQTRGADFARALFQKLDAGRQGFVTDEDLIAALVALQEDSWENRIAFTFELLDVDQCGALSRTALTSLLKVSCSETNVALEDGEVHQLADIFYNELGKQPEHTISKDEFVQLLKSNPNLQRSLTSTGASTSLPQGSDAEAGLIKRQTASLSREEQVLVRALHHFRVRRPAKLCWLTLFLLAQAVAFVVGFLKSYNSSNLKIVGWSDPIAKGAAAAIQVTMALILFPVARGLLTFIRSTPLKKAIPVDHSIPVHKILGYCLLAWSLIHSIGQFVNSALETNAAHALNNIAALASFYSTQCHIDAATASLWAHQVFEEAGIPIDGGLSGTDSHPTLSLSAMYRQQVQVTGCLLLAILLTGYLWACKYPRHLKIIEVGWALHGTAAISSLRLLAT</sequence>
<keyword evidence="2" id="KW-0472">Membrane</keyword>
<dbReference type="SUPFAM" id="SSF47473">
    <property type="entry name" value="EF-hand"/>
    <property type="match status" value="1"/>
</dbReference>
<feature type="transmembrane region" description="Helical" evidence="2">
    <location>
        <begin position="308"/>
        <end position="327"/>
    </location>
</feature>
<dbReference type="EMBL" id="JALJOV010000457">
    <property type="protein sequence ID" value="KAK9863551.1"/>
    <property type="molecule type" value="Genomic_DNA"/>
</dbReference>
<comment type="caution">
    <text evidence="4">The sequence shown here is derived from an EMBL/GenBank/DDBJ whole genome shotgun (WGS) entry which is preliminary data.</text>
</comment>
<dbReference type="PRINTS" id="PR00450">
    <property type="entry name" value="RECOVERIN"/>
</dbReference>
<reference evidence="4 5" key="1">
    <citation type="journal article" date="2024" name="Nat. Commun.">
        <title>Phylogenomics reveals the evolutionary origins of lichenization in chlorophyte algae.</title>
        <authorList>
            <person name="Puginier C."/>
            <person name="Libourel C."/>
            <person name="Otte J."/>
            <person name="Skaloud P."/>
            <person name="Haon M."/>
            <person name="Grisel S."/>
            <person name="Petersen M."/>
            <person name="Berrin J.G."/>
            <person name="Delaux P.M."/>
            <person name="Dal Grande F."/>
            <person name="Keller J."/>
        </authorList>
    </citation>
    <scope>NUCLEOTIDE SEQUENCE [LARGE SCALE GENOMIC DNA]</scope>
    <source>
        <strain evidence="4 5">SAG 2523</strain>
    </source>
</reference>
<dbReference type="GO" id="GO:0016491">
    <property type="term" value="F:oxidoreductase activity"/>
    <property type="evidence" value="ECO:0007669"/>
    <property type="project" value="UniProtKB-KW"/>
</dbReference>
<dbReference type="PANTHER" id="PTHR11972">
    <property type="entry name" value="NADPH OXIDASE"/>
    <property type="match status" value="1"/>
</dbReference>
<dbReference type="GO" id="GO:0005886">
    <property type="term" value="C:plasma membrane"/>
    <property type="evidence" value="ECO:0007669"/>
    <property type="project" value="TreeGrafter"/>
</dbReference>
<dbReference type="PROSITE" id="PS50222">
    <property type="entry name" value="EF_HAND_2"/>
    <property type="match status" value="1"/>
</dbReference>
<feature type="transmembrane region" description="Helical" evidence="2">
    <location>
        <begin position="480"/>
        <end position="498"/>
    </location>
</feature>
<dbReference type="InterPro" id="IPR011992">
    <property type="entry name" value="EF-hand-dom_pair"/>
</dbReference>
<name>A0AAW1T4M2_9CHLO</name>
<dbReference type="AlphaFoldDB" id="A0AAW1T4M2"/>
<organism evidence="4 5">
    <name type="scientific">Apatococcus fuscideae</name>
    <dbReference type="NCBI Taxonomy" id="2026836"/>
    <lineage>
        <taxon>Eukaryota</taxon>
        <taxon>Viridiplantae</taxon>
        <taxon>Chlorophyta</taxon>
        <taxon>core chlorophytes</taxon>
        <taxon>Trebouxiophyceae</taxon>
        <taxon>Chlorellales</taxon>
        <taxon>Chlorellaceae</taxon>
        <taxon>Apatococcus</taxon>
    </lineage>
</organism>
<keyword evidence="5" id="KW-1185">Reference proteome</keyword>
<dbReference type="Proteomes" id="UP001485043">
    <property type="component" value="Unassembled WGS sequence"/>
</dbReference>
<keyword evidence="2" id="KW-1133">Transmembrane helix</keyword>
<dbReference type="PANTHER" id="PTHR11972:SF153">
    <property type="entry name" value="SUPEROXIDE-GENERATING NADPH OXIDASE HEAVY CHAIN SUBUNIT A"/>
    <property type="match status" value="1"/>
</dbReference>
<evidence type="ECO:0000256" key="2">
    <source>
        <dbReference type="SAM" id="Phobius"/>
    </source>
</evidence>
<evidence type="ECO:0000259" key="3">
    <source>
        <dbReference type="PROSITE" id="PS50222"/>
    </source>
</evidence>
<feature type="transmembrane region" description="Helical" evidence="2">
    <location>
        <begin position="347"/>
        <end position="371"/>
    </location>
</feature>